<dbReference type="Gene3D" id="2.70.98.70">
    <property type="match status" value="1"/>
</dbReference>
<name>A0A3S9H825_9LACT</name>
<dbReference type="OrthoDB" id="9793856at2"/>
<organism evidence="1 2">
    <name type="scientific">Jeotgalibaca ciconiae</name>
    <dbReference type="NCBI Taxonomy" id="2496265"/>
    <lineage>
        <taxon>Bacteria</taxon>
        <taxon>Bacillati</taxon>
        <taxon>Bacillota</taxon>
        <taxon>Bacilli</taxon>
        <taxon>Lactobacillales</taxon>
        <taxon>Carnobacteriaceae</taxon>
        <taxon>Jeotgalibaca</taxon>
    </lineage>
</organism>
<dbReference type="InterPro" id="IPR008929">
    <property type="entry name" value="Chondroitin_lyas"/>
</dbReference>
<dbReference type="PANTHER" id="PTHR38045">
    <property type="entry name" value="CHROMOSOME 1, WHOLE GENOME SHOTGUN SEQUENCE"/>
    <property type="match status" value="1"/>
</dbReference>
<gene>
    <name evidence="1" type="ORF">EJN90_01870</name>
</gene>
<dbReference type="Gene3D" id="1.50.10.100">
    <property type="entry name" value="Chondroitin AC/alginate lyase"/>
    <property type="match status" value="1"/>
</dbReference>
<protein>
    <recommendedName>
        <fullName evidence="3">Heparinase</fullName>
    </recommendedName>
</protein>
<proteinExistence type="predicted"/>
<evidence type="ECO:0008006" key="3">
    <source>
        <dbReference type="Google" id="ProtNLM"/>
    </source>
</evidence>
<evidence type="ECO:0000313" key="1">
    <source>
        <dbReference type="EMBL" id="AZP03519.1"/>
    </source>
</evidence>
<sequence>MMMKNINTMNLIEEIKKDTEEIIEKNQVAPITVEGYQAYIENGNRLQFERQYFERRRQLVTLGLALLLDDNNLSNIRMLEKIMWEVCNEYTWALPAHLDYGGEAAYDRDSPYMVDLFSAETAQTLSELVEIHGNSFSQIVKSRVESEIERRVLKPFERKEWEWEHLENNWSAVIASCIGMTALSMLKSQQERQEKIIKRLSISFDSYFRSFENDGVCEEGIGYWIYGFGYYCYFAEKYQQNYQSDQFLSEPLLKKIAAFPFYTQIGNRSFVPFSDAENPELPSGLISFCHRYFQVPVPFLDQATSLHFDHCYRWAHLSRNLLWTGTVENEQAEGVHYFSDAEWLVANFKEEKVVFAAKGGSNNESHNHNDVGHFIFGSQEELLLTDLGAGEYTRGYFLEETRYSILNNRSLGHSVPIINGCEQIAGDHQAEKVEFTESADGFRFSMNLEGVYGKESQITDYHRKWQWVKDEKMLFLQDEIHFNRNMNNKVLQNFISHYQPLIQENKISWKGEKCQVDLFFSDKLDEARTIREEYRTHQGDIREVYRLVLSAKKLTNNYKRKYKLQVKEN</sequence>
<dbReference type="PANTHER" id="PTHR38045:SF1">
    <property type="entry name" value="HEPARINASE II_III-LIKE PROTEIN"/>
    <property type="match status" value="1"/>
</dbReference>
<dbReference type="SUPFAM" id="SSF48230">
    <property type="entry name" value="Chondroitin AC/alginate lyase"/>
    <property type="match status" value="1"/>
</dbReference>
<dbReference type="KEGG" id="jeh:EJN90_01870"/>
<dbReference type="Proteomes" id="UP000273326">
    <property type="component" value="Chromosome"/>
</dbReference>
<accession>A0A3S9H825</accession>
<dbReference type="EMBL" id="CP034465">
    <property type="protein sequence ID" value="AZP03519.1"/>
    <property type="molecule type" value="Genomic_DNA"/>
</dbReference>
<dbReference type="AlphaFoldDB" id="A0A3S9H825"/>
<evidence type="ECO:0000313" key="2">
    <source>
        <dbReference type="Proteomes" id="UP000273326"/>
    </source>
</evidence>
<keyword evidence="2" id="KW-1185">Reference proteome</keyword>
<reference evidence="2" key="1">
    <citation type="submission" date="2018-12" db="EMBL/GenBank/DDBJ databases">
        <title>Complete genome sequencing of Jeotgalibaca sp. H21T32.</title>
        <authorList>
            <person name="Bae J.-W."/>
            <person name="Lee S.-Y."/>
        </authorList>
    </citation>
    <scope>NUCLEOTIDE SEQUENCE [LARGE SCALE GENOMIC DNA]</scope>
    <source>
        <strain evidence="2">H21T32</strain>
    </source>
</reference>